<dbReference type="InterPro" id="IPR035990">
    <property type="entry name" value="TIM_sf"/>
</dbReference>
<dbReference type="PANTHER" id="PTHR21139:SF42">
    <property type="entry name" value="TRIOSEPHOSPHATE ISOMERASE"/>
    <property type="match status" value="1"/>
</dbReference>
<dbReference type="NCBIfam" id="TIGR00419">
    <property type="entry name" value="tim"/>
    <property type="match status" value="1"/>
</dbReference>
<dbReference type="GO" id="GO:0006096">
    <property type="term" value="P:glycolytic process"/>
    <property type="evidence" value="ECO:0007669"/>
    <property type="project" value="UniProtKB-UniRule"/>
</dbReference>
<dbReference type="GO" id="GO:0019563">
    <property type="term" value="P:glycerol catabolic process"/>
    <property type="evidence" value="ECO:0007669"/>
    <property type="project" value="TreeGrafter"/>
</dbReference>
<evidence type="ECO:0000256" key="5">
    <source>
        <dbReference type="ARBA" id="ARBA00023152"/>
    </source>
</evidence>
<proteinExistence type="inferred from homology"/>
<accession>A0A533QC98</accession>
<dbReference type="InterPro" id="IPR013785">
    <property type="entry name" value="Aldolase_TIM"/>
</dbReference>
<evidence type="ECO:0000313" key="10">
    <source>
        <dbReference type="Proteomes" id="UP000319783"/>
    </source>
</evidence>
<evidence type="ECO:0000313" key="9">
    <source>
        <dbReference type="EMBL" id="TLD40251.1"/>
    </source>
</evidence>
<feature type="binding site" evidence="7">
    <location>
        <position position="162"/>
    </location>
    <ligand>
        <name>substrate</name>
    </ligand>
</feature>
<dbReference type="GO" id="GO:0046166">
    <property type="term" value="P:glyceraldehyde-3-phosphate biosynthetic process"/>
    <property type="evidence" value="ECO:0007669"/>
    <property type="project" value="TreeGrafter"/>
</dbReference>
<evidence type="ECO:0000256" key="7">
    <source>
        <dbReference type="HAMAP-Rule" id="MF_00147"/>
    </source>
</evidence>
<dbReference type="FunFam" id="3.20.20.70:FF:000016">
    <property type="entry name" value="Triosephosphate isomerase"/>
    <property type="match status" value="1"/>
</dbReference>
<dbReference type="EMBL" id="SULG01000116">
    <property type="protein sequence ID" value="TLD40251.1"/>
    <property type="molecule type" value="Genomic_DNA"/>
</dbReference>
<sequence length="242" mass="26201">MNLTLKEGVAFAQSLRDSLSGKNQVLCGICPSFVSLRDIGKVLEGSGIYMVAQNVHSSENGAYTGEVSAPMVKEAGCTHVLIGHSERRNIFGETDAFINAKIKAALSVGLKPILCIGEKLNEREDGRTEYVIKNQLKDDLQGIRADEMKEFTIAYEPVWAIGTGKTALPEQANEVHSFIRSIVAEKYGKYIAGNVYIQYGGSAKPENAYELLAQPEIDGLLVGGASIKLESFLHIIEAAPNP</sequence>
<dbReference type="UniPathway" id="UPA00109">
    <property type="reaction ID" value="UER00189"/>
</dbReference>
<dbReference type="Pfam" id="PF00121">
    <property type="entry name" value="TIM"/>
    <property type="match status" value="1"/>
</dbReference>
<comment type="subcellular location">
    <subcellularLocation>
        <location evidence="7 8">Cytoplasm</location>
    </subcellularLocation>
</comment>
<protein>
    <recommendedName>
        <fullName evidence="7 8">Triosephosphate isomerase</fullName>
        <shortName evidence="7">TIM</shortName>
        <shortName evidence="7">TPI</shortName>
        <ecNumber evidence="7 8">5.3.1.1</ecNumber>
    </recommendedName>
    <alternativeName>
        <fullName evidence="7">Triose-phosphate isomerase</fullName>
    </alternativeName>
</protein>
<dbReference type="InterPro" id="IPR020861">
    <property type="entry name" value="Triosephosphate_isomerase_AS"/>
</dbReference>
<dbReference type="PROSITE" id="PS51440">
    <property type="entry name" value="TIM_2"/>
    <property type="match status" value="1"/>
</dbReference>
<comment type="similarity">
    <text evidence="2 7 8">Belongs to the triosephosphate isomerase family.</text>
</comment>
<dbReference type="GO" id="GO:0005829">
    <property type="term" value="C:cytosol"/>
    <property type="evidence" value="ECO:0007669"/>
    <property type="project" value="TreeGrafter"/>
</dbReference>
<evidence type="ECO:0000256" key="2">
    <source>
        <dbReference type="ARBA" id="ARBA00007422"/>
    </source>
</evidence>
<dbReference type="UniPathway" id="UPA00138"/>
<keyword evidence="6 7" id="KW-0413">Isomerase</keyword>
<keyword evidence="5 7" id="KW-0324">Glycolysis</keyword>
<name>A0A533QC98_9BACT</name>
<evidence type="ECO:0000256" key="3">
    <source>
        <dbReference type="ARBA" id="ARBA00022432"/>
    </source>
</evidence>
<comment type="caution">
    <text evidence="9">The sequence shown here is derived from an EMBL/GenBank/DDBJ whole genome shotgun (WGS) entry which is preliminary data.</text>
</comment>
<dbReference type="AlphaFoldDB" id="A0A533QC98"/>
<dbReference type="GO" id="GO:0006094">
    <property type="term" value="P:gluconeogenesis"/>
    <property type="evidence" value="ECO:0007669"/>
    <property type="project" value="UniProtKB-UniRule"/>
</dbReference>
<dbReference type="GO" id="GO:0004807">
    <property type="term" value="F:triose-phosphate isomerase activity"/>
    <property type="evidence" value="ECO:0007669"/>
    <property type="project" value="UniProtKB-UniRule"/>
</dbReference>
<keyword evidence="3 7" id="KW-0312">Gluconeogenesis</keyword>
<evidence type="ECO:0000256" key="8">
    <source>
        <dbReference type="RuleBase" id="RU363013"/>
    </source>
</evidence>
<dbReference type="CDD" id="cd00311">
    <property type="entry name" value="TIM"/>
    <property type="match status" value="1"/>
</dbReference>
<dbReference type="PANTHER" id="PTHR21139">
    <property type="entry name" value="TRIOSEPHOSPHATE ISOMERASE"/>
    <property type="match status" value="1"/>
</dbReference>
<dbReference type="PROSITE" id="PS00171">
    <property type="entry name" value="TIM_1"/>
    <property type="match status" value="1"/>
</dbReference>
<feature type="active site" description="Electrophile" evidence="7">
    <location>
        <position position="84"/>
    </location>
</feature>
<comment type="subunit">
    <text evidence="7 8">Homodimer.</text>
</comment>
<reference evidence="9 10" key="1">
    <citation type="submission" date="2019-04" db="EMBL/GenBank/DDBJ databases">
        <title>Genome of a novel bacterium Candidatus Jettenia ecosi reconstructed from metagenome of an anammox bioreactor.</title>
        <authorList>
            <person name="Mardanov A.V."/>
            <person name="Beletsky A.V."/>
            <person name="Ravin N.V."/>
            <person name="Botchkova E.A."/>
            <person name="Litti Y.V."/>
            <person name="Nozhevnikova A.N."/>
        </authorList>
    </citation>
    <scope>NUCLEOTIDE SEQUENCE [LARGE SCALE GENOMIC DNA]</scope>
    <source>
        <strain evidence="9">J2</strain>
    </source>
</reference>
<comment type="function">
    <text evidence="7">Involved in the gluconeogenesis. Catalyzes stereospecifically the conversion of dihydroxyacetone phosphate (DHAP) to D-glyceraldehyde-3-phosphate (G3P).</text>
</comment>
<comment type="pathway">
    <text evidence="1 7 8">Carbohydrate degradation; glycolysis; D-glyceraldehyde 3-phosphate from glycerone phosphate: step 1/1.</text>
</comment>
<feature type="active site" description="Proton acceptor" evidence="7">
    <location>
        <position position="156"/>
    </location>
</feature>
<comment type="pathway">
    <text evidence="7 8">Carbohydrate biosynthesis; gluconeogenesis.</text>
</comment>
<dbReference type="SUPFAM" id="SSF51351">
    <property type="entry name" value="Triosephosphate isomerase (TIM)"/>
    <property type="match status" value="1"/>
</dbReference>
<dbReference type="Gene3D" id="3.20.20.70">
    <property type="entry name" value="Aldolase class I"/>
    <property type="match status" value="1"/>
</dbReference>
<keyword evidence="4 7" id="KW-0963">Cytoplasm</keyword>
<gene>
    <name evidence="7" type="primary">tpiA</name>
    <name evidence="9" type="ORF">JETT_3483</name>
</gene>
<comment type="caution">
    <text evidence="7">Lacks conserved residue(s) required for the propagation of feature annotation.</text>
</comment>
<feature type="binding site" evidence="7">
    <location>
        <begin position="223"/>
        <end position="224"/>
    </location>
    <ligand>
        <name>substrate</name>
    </ligand>
</feature>
<organism evidence="9 10">
    <name type="scientific">Candidatus Jettenia ecosi</name>
    <dbReference type="NCBI Taxonomy" id="2494326"/>
    <lineage>
        <taxon>Bacteria</taxon>
        <taxon>Pseudomonadati</taxon>
        <taxon>Planctomycetota</taxon>
        <taxon>Candidatus Brocadiia</taxon>
        <taxon>Candidatus Brocadiales</taxon>
        <taxon>Candidatus Brocadiaceae</taxon>
        <taxon>Candidatus Jettenia</taxon>
    </lineage>
</organism>
<comment type="catalytic activity">
    <reaction evidence="7 8">
        <text>D-glyceraldehyde 3-phosphate = dihydroxyacetone phosphate</text>
        <dbReference type="Rhea" id="RHEA:18585"/>
        <dbReference type="ChEBI" id="CHEBI:57642"/>
        <dbReference type="ChEBI" id="CHEBI:59776"/>
        <dbReference type="EC" id="5.3.1.1"/>
    </reaction>
</comment>
<dbReference type="InterPro" id="IPR000652">
    <property type="entry name" value="Triosephosphate_isomerase"/>
</dbReference>
<dbReference type="HAMAP" id="MF_00147_B">
    <property type="entry name" value="TIM_B"/>
    <property type="match status" value="1"/>
</dbReference>
<dbReference type="EC" id="5.3.1.1" evidence="7 8"/>
<evidence type="ECO:0000256" key="6">
    <source>
        <dbReference type="ARBA" id="ARBA00023235"/>
    </source>
</evidence>
<dbReference type="InterPro" id="IPR022896">
    <property type="entry name" value="TrioseP_Isoase_bac/euk"/>
</dbReference>
<dbReference type="Proteomes" id="UP000319783">
    <property type="component" value="Unassembled WGS sequence"/>
</dbReference>
<evidence type="ECO:0000256" key="4">
    <source>
        <dbReference type="ARBA" id="ARBA00022490"/>
    </source>
</evidence>
<evidence type="ECO:0000256" key="1">
    <source>
        <dbReference type="ARBA" id="ARBA00004680"/>
    </source>
</evidence>
<feature type="binding site" evidence="7">
    <location>
        <position position="202"/>
    </location>
    <ligand>
        <name>substrate</name>
    </ligand>
</feature>